<dbReference type="Pfam" id="PF04397">
    <property type="entry name" value="LytTR"/>
    <property type="match status" value="1"/>
</dbReference>
<dbReference type="RefSeq" id="WP_109663143.1">
    <property type="nucleotide sequence ID" value="NZ_QGEG01000002.1"/>
</dbReference>
<keyword evidence="1" id="KW-0812">Transmembrane</keyword>
<dbReference type="GO" id="GO:0003677">
    <property type="term" value="F:DNA binding"/>
    <property type="evidence" value="ECO:0007669"/>
    <property type="project" value="InterPro"/>
</dbReference>
<comment type="caution">
    <text evidence="3">The sequence shown here is derived from an EMBL/GenBank/DDBJ whole genome shotgun (WGS) entry which is preliminary data.</text>
</comment>
<dbReference type="EMBL" id="QGEG01000002">
    <property type="protein sequence ID" value="PWL38869.1"/>
    <property type="molecule type" value="Genomic_DNA"/>
</dbReference>
<accession>A0A316L1P6</accession>
<dbReference type="AlphaFoldDB" id="A0A316L1P6"/>
<keyword evidence="1" id="KW-1133">Transmembrane helix</keyword>
<protein>
    <recommendedName>
        <fullName evidence="2">HTH LytTR-type domain-containing protein</fullName>
    </recommendedName>
</protein>
<dbReference type="OrthoDB" id="977806at2"/>
<reference evidence="3 4" key="1">
    <citation type="submission" date="2018-05" db="EMBL/GenBank/DDBJ databases">
        <title>Complete genome sequence of Flagellimonas aquimarina ECD12 isolated from seaweed Ecklonia cava.</title>
        <authorList>
            <person name="Choi S."/>
            <person name="Seong C."/>
        </authorList>
    </citation>
    <scope>NUCLEOTIDE SEQUENCE [LARGE SCALE GENOMIC DNA]</scope>
    <source>
        <strain evidence="3 4">ECD12</strain>
    </source>
</reference>
<feature type="domain" description="HTH LytTR-type" evidence="2">
    <location>
        <begin position="174"/>
        <end position="275"/>
    </location>
</feature>
<evidence type="ECO:0000313" key="4">
    <source>
        <dbReference type="Proteomes" id="UP000245762"/>
    </source>
</evidence>
<name>A0A316L1P6_9FLAO</name>
<sequence>MTSSKNIAYWRVIEPILLGSIANIIINFIFNPTRPDFILKEFLIAIMFAMILTETNRVIDFRLEKKLSWTNNLSKRFLYQLMYLTIALLVVINVIGNTYTWLIGDGFYSLNELLVINLCVFVVALLLTFFKWSVHFYKNWISAEHSLTNSAKELDELKSEFDKSSNLIELQKGNGIVQIKAEAIRFVKSDLGIIWVYYDDKKAAFNGTLVGLMQLLPQHLFFQATRNTIIRQEIIMSITPSTYGKIDLKIKDGVDDNAMITISRLKAASFRKWRNSTSN</sequence>
<feature type="transmembrane region" description="Helical" evidence="1">
    <location>
        <begin position="42"/>
        <end position="59"/>
    </location>
</feature>
<evidence type="ECO:0000259" key="2">
    <source>
        <dbReference type="SMART" id="SM00850"/>
    </source>
</evidence>
<proteinExistence type="predicted"/>
<keyword evidence="1" id="KW-0472">Membrane</keyword>
<evidence type="ECO:0000313" key="3">
    <source>
        <dbReference type="EMBL" id="PWL38869.1"/>
    </source>
</evidence>
<feature type="transmembrane region" description="Helical" evidence="1">
    <location>
        <begin position="12"/>
        <end position="30"/>
    </location>
</feature>
<dbReference type="InterPro" id="IPR007492">
    <property type="entry name" value="LytTR_DNA-bd_dom"/>
</dbReference>
<dbReference type="SMART" id="SM00850">
    <property type="entry name" value="LytTR"/>
    <property type="match status" value="1"/>
</dbReference>
<gene>
    <name evidence="3" type="ORF">DKG77_11570</name>
</gene>
<organism evidence="3 4">
    <name type="scientific">Flagellimonas aquimarina</name>
    <dbReference type="NCBI Taxonomy" id="2201895"/>
    <lineage>
        <taxon>Bacteria</taxon>
        <taxon>Pseudomonadati</taxon>
        <taxon>Bacteroidota</taxon>
        <taxon>Flavobacteriia</taxon>
        <taxon>Flavobacteriales</taxon>
        <taxon>Flavobacteriaceae</taxon>
        <taxon>Flagellimonas</taxon>
    </lineage>
</organism>
<dbReference type="Gene3D" id="2.40.50.1020">
    <property type="entry name" value="LytTr DNA-binding domain"/>
    <property type="match status" value="1"/>
</dbReference>
<keyword evidence="4" id="KW-1185">Reference proteome</keyword>
<feature type="transmembrane region" description="Helical" evidence="1">
    <location>
        <begin position="80"/>
        <end position="102"/>
    </location>
</feature>
<evidence type="ECO:0000256" key="1">
    <source>
        <dbReference type="SAM" id="Phobius"/>
    </source>
</evidence>
<dbReference type="Proteomes" id="UP000245762">
    <property type="component" value="Unassembled WGS sequence"/>
</dbReference>
<feature type="transmembrane region" description="Helical" evidence="1">
    <location>
        <begin position="114"/>
        <end position="132"/>
    </location>
</feature>